<dbReference type="Proteomes" id="UP001058974">
    <property type="component" value="Chromosome 6"/>
</dbReference>
<gene>
    <name evidence="1" type="ORF">KIW84_061530</name>
</gene>
<protein>
    <submittedName>
        <fullName evidence="1">Uncharacterized protein</fullName>
    </submittedName>
</protein>
<accession>A0A9D4W5A9</accession>
<dbReference type="Gramene" id="Psat06G0153000-T1">
    <property type="protein sequence ID" value="KAI5394954.1"/>
    <property type="gene ID" value="KIW84_061530"/>
</dbReference>
<evidence type="ECO:0000313" key="2">
    <source>
        <dbReference type="Proteomes" id="UP001058974"/>
    </source>
</evidence>
<reference evidence="1 2" key="1">
    <citation type="journal article" date="2022" name="Nat. Genet.">
        <title>Improved pea reference genome and pan-genome highlight genomic features and evolutionary characteristics.</title>
        <authorList>
            <person name="Yang T."/>
            <person name="Liu R."/>
            <person name="Luo Y."/>
            <person name="Hu S."/>
            <person name="Wang D."/>
            <person name="Wang C."/>
            <person name="Pandey M.K."/>
            <person name="Ge S."/>
            <person name="Xu Q."/>
            <person name="Li N."/>
            <person name="Li G."/>
            <person name="Huang Y."/>
            <person name="Saxena R.K."/>
            <person name="Ji Y."/>
            <person name="Li M."/>
            <person name="Yan X."/>
            <person name="He Y."/>
            <person name="Liu Y."/>
            <person name="Wang X."/>
            <person name="Xiang C."/>
            <person name="Varshney R.K."/>
            <person name="Ding H."/>
            <person name="Gao S."/>
            <person name="Zong X."/>
        </authorList>
    </citation>
    <scope>NUCLEOTIDE SEQUENCE [LARGE SCALE GENOMIC DNA]</scope>
    <source>
        <strain evidence="1 2">cv. Zhongwan 6</strain>
    </source>
</reference>
<proteinExistence type="predicted"/>
<dbReference type="EMBL" id="JAMSHJ010000006">
    <property type="protein sequence ID" value="KAI5394954.1"/>
    <property type="molecule type" value="Genomic_DNA"/>
</dbReference>
<comment type="caution">
    <text evidence="1">The sequence shown here is derived from an EMBL/GenBank/DDBJ whole genome shotgun (WGS) entry which is preliminary data.</text>
</comment>
<organism evidence="1 2">
    <name type="scientific">Pisum sativum</name>
    <name type="common">Garden pea</name>
    <name type="synonym">Lathyrus oleraceus</name>
    <dbReference type="NCBI Taxonomy" id="3888"/>
    <lineage>
        <taxon>Eukaryota</taxon>
        <taxon>Viridiplantae</taxon>
        <taxon>Streptophyta</taxon>
        <taxon>Embryophyta</taxon>
        <taxon>Tracheophyta</taxon>
        <taxon>Spermatophyta</taxon>
        <taxon>Magnoliopsida</taxon>
        <taxon>eudicotyledons</taxon>
        <taxon>Gunneridae</taxon>
        <taxon>Pentapetalae</taxon>
        <taxon>rosids</taxon>
        <taxon>fabids</taxon>
        <taxon>Fabales</taxon>
        <taxon>Fabaceae</taxon>
        <taxon>Papilionoideae</taxon>
        <taxon>50 kb inversion clade</taxon>
        <taxon>NPAAA clade</taxon>
        <taxon>Hologalegina</taxon>
        <taxon>IRL clade</taxon>
        <taxon>Fabeae</taxon>
        <taxon>Lathyrus</taxon>
    </lineage>
</organism>
<name>A0A9D4W5A9_PEA</name>
<keyword evidence="2" id="KW-1185">Reference proteome</keyword>
<evidence type="ECO:0000313" key="1">
    <source>
        <dbReference type="EMBL" id="KAI5394954.1"/>
    </source>
</evidence>
<dbReference type="AlphaFoldDB" id="A0A9D4W5A9"/>
<sequence length="208" mass="24271">MGISMLCLVALKGKERRKGIVGQYVGNKDISDHFPIRLKACNEDCGPKLFKFNNCWFNHKDFSKFIEEEWLSFKVSSRGDFVLKEKLRILKLSLKKYNVDVFGWIDLKVDDAVKELNELDIQAKNSYVIFFVELASKRELATSEVWNQVNLKKCLLRKISRVLWLKEGDRNSSYFHRVMRATFKRNFISFVNSSDGRKGKVEEVKSDA</sequence>